<dbReference type="AlphaFoldDB" id="A0A3M7EEF6"/>
<gene>
    <name evidence="1" type="ORF">D0863_02890</name>
</gene>
<evidence type="ECO:0008006" key="3">
    <source>
        <dbReference type="Google" id="ProtNLM"/>
    </source>
</evidence>
<dbReference type="Proteomes" id="UP000269276">
    <property type="component" value="Unassembled WGS sequence"/>
</dbReference>
<dbReference type="SUPFAM" id="SSF54427">
    <property type="entry name" value="NTF2-like"/>
    <property type="match status" value="1"/>
</dbReference>
<comment type="caution">
    <text evidence="1">The sequence shown here is derived from an EMBL/GenBank/DDBJ whole genome shotgun (WGS) entry which is preliminary data.</text>
</comment>
<name>A0A3M7EEF6_HORWE</name>
<dbReference type="GO" id="GO:0030638">
    <property type="term" value="P:polyketide metabolic process"/>
    <property type="evidence" value="ECO:0007669"/>
    <property type="project" value="InterPro"/>
</dbReference>
<proteinExistence type="predicted"/>
<dbReference type="EMBL" id="QWIP01000065">
    <property type="protein sequence ID" value="RMY74961.1"/>
    <property type="molecule type" value="Genomic_DNA"/>
</dbReference>
<protein>
    <recommendedName>
        <fullName evidence="3">SnoaL-like domain-containing protein</fullName>
    </recommendedName>
</protein>
<dbReference type="InterPro" id="IPR032710">
    <property type="entry name" value="NTF2-like_dom_sf"/>
</dbReference>
<dbReference type="PANTHER" id="PTHR38436">
    <property type="entry name" value="POLYKETIDE CYCLASE SNOAL-LIKE DOMAIN"/>
    <property type="match status" value="1"/>
</dbReference>
<dbReference type="VEuPathDB" id="FungiDB:BTJ68_04128"/>
<organism evidence="1 2">
    <name type="scientific">Hortaea werneckii</name>
    <name type="common">Black yeast</name>
    <name type="synonym">Cladosporium werneckii</name>
    <dbReference type="NCBI Taxonomy" id="91943"/>
    <lineage>
        <taxon>Eukaryota</taxon>
        <taxon>Fungi</taxon>
        <taxon>Dikarya</taxon>
        <taxon>Ascomycota</taxon>
        <taxon>Pezizomycotina</taxon>
        <taxon>Dothideomycetes</taxon>
        <taxon>Dothideomycetidae</taxon>
        <taxon>Mycosphaerellales</taxon>
        <taxon>Teratosphaeriaceae</taxon>
        <taxon>Hortaea</taxon>
    </lineage>
</organism>
<reference evidence="1 2" key="1">
    <citation type="journal article" date="2018" name="BMC Genomics">
        <title>Genomic evidence for intraspecific hybridization in a clonal and extremely halotolerant yeast.</title>
        <authorList>
            <person name="Gostincar C."/>
            <person name="Stajich J.E."/>
            <person name="Zupancic J."/>
            <person name="Zalar P."/>
            <person name="Gunde-Cimerman N."/>
        </authorList>
    </citation>
    <scope>NUCLEOTIDE SEQUENCE [LARGE SCALE GENOMIC DNA]</scope>
    <source>
        <strain evidence="1 2">EXF-2682</strain>
    </source>
</reference>
<dbReference type="PANTHER" id="PTHR38436:SF3">
    <property type="entry name" value="CARBOXYMETHYLENEBUTENOLIDASE-RELATED"/>
    <property type="match status" value="1"/>
</dbReference>
<evidence type="ECO:0000313" key="1">
    <source>
        <dbReference type="EMBL" id="RMY74961.1"/>
    </source>
</evidence>
<dbReference type="OrthoDB" id="5440at2759"/>
<feature type="non-terminal residue" evidence="1">
    <location>
        <position position="1"/>
    </location>
</feature>
<dbReference type="InterPro" id="IPR009959">
    <property type="entry name" value="Cyclase_SnoaL-like"/>
</dbReference>
<evidence type="ECO:0000313" key="2">
    <source>
        <dbReference type="Proteomes" id="UP000269276"/>
    </source>
</evidence>
<accession>A0A3M7EEF6</accession>
<sequence length="439" mass="48528">ETSPTKKSRSALLEINEHHCQAINTDKHFPNCGMNGIKEAKEPVALPSAPAKVVSPTVVLQPPLSRRGYGPALLLVVPAALDLNPSPKTLDPPPLQKWAEEGFTVAQIQVADGVGSGLQGDIQKALDGLASLEECDDTESVGLITYNVSPVQELGEAVERNTHIKALINYGTQEIQTKKPQLRHVPGEKSPSSAKSKIFHYPDLGPFFTVPSSHDFKSAPAAVAHTRCLSFLKPILGGPYFDLEAIWEEHTLYEFGEREVEKTMGTMVQEPYVNHIPTMTGGIGRERLTNFYRYHFVFNNPQDTALELVSRTVGIDRVIDEFVFSFTHDMMIDWLLPGIPPTGKKVEIPFTSIVNVRGDRLFHEHIAWDQATVLRQLGLLPEYLPFPYALPDGRAPAPGKHFEYQVPTAGRETAQKLADESAVESNGLFSHTVREVDDK</sequence>
<dbReference type="Gene3D" id="3.10.450.50">
    <property type="match status" value="1"/>
</dbReference>